<keyword evidence="3" id="KW-0547">Nucleotide-binding</keyword>
<feature type="compositionally biased region" description="Low complexity" evidence="1">
    <location>
        <begin position="51"/>
        <end position="64"/>
    </location>
</feature>
<gene>
    <name evidence="3" type="ORF">ACFPH6_15300</name>
</gene>
<protein>
    <submittedName>
        <fullName evidence="3">ATP-binding protein</fullName>
    </submittedName>
</protein>
<evidence type="ECO:0000256" key="2">
    <source>
        <dbReference type="SAM" id="SignalP"/>
    </source>
</evidence>
<feature type="signal peptide" evidence="2">
    <location>
        <begin position="1"/>
        <end position="32"/>
    </location>
</feature>
<dbReference type="InterPro" id="IPR006311">
    <property type="entry name" value="TAT_signal"/>
</dbReference>
<evidence type="ECO:0000313" key="3">
    <source>
        <dbReference type="EMBL" id="MFC4465873.1"/>
    </source>
</evidence>
<proteinExistence type="predicted"/>
<evidence type="ECO:0000313" key="4">
    <source>
        <dbReference type="Proteomes" id="UP001596012"/>
    </source>
</evidence>
<keyword evidence="3" id="KW-0067">ATP-binding</keyword>
<comment type="caution">
    <text evidence="3">The sequence shown here is derived from an EMBL/GenBank/DDBJ whole genome shotgun (WGS) entry which is preliminary data.</text>
</comment>
<dbReference type="GO" id="GO:0005524">
    <property type="term" value="F:ATP binding"/>
    <property type="evidence" value="ECO:0007669"/>
    <property type="project" value="UniProtKB-KW"/>
</dbReference>
<dbReference type="RefSeq" id="WP_386342248.1">
    <property type="nucleotide sequence ID" value="NZ_JBHSFG010000024.1"/>
</dbReference>
<evidence type="ECO:0000256" key="1">
    <source>
        <dbReference type="SAM" id="MobiDB-lite"/>
    </source>
</evidence>
<reference evidence="4" key="1">
    <citation type="journal article" date="2019" name="Int. J. Syst. Evol. Microbiol.">
        <title>The Global Catalogue of Microorganisms (GCM) 10K type strain sequencing project: providing services to taxonomists for standard genome sequencing and annotation.</title>
        <authorList>
            <consortium name="The Broad Institute Genomics Platform"/>
            <consortium name="The Broad Institute Genome Sequencing Center for Infectious Disease"/>
            <person name="Wu L."/>
            <person name="Ma J."/>
        </authorList>
    </citation>
    <scope>NUCLEOTIDE SEQUENCE [LARGE SCALE GENOMIC DNA]</scope>
    <source>
        <strain evidence="4">DT43</strain>
    </source>
</reference>
<feature type="region of interest" description="Disordered" evidence="1">
    <location>
        <begin position="50"/>
        <end position="154"/>
    </location>
</feature>
<dbReference type="EMBL" id="JBHSFG010000024">
    <property type="protein sequence ID" value="MFC4465873.1"/>
    <property type="molecule type" value="Genomic_DNA"/>
</dbReference>
<accession>A0ABV8YPY2</accession>
<feature type="chain" id="PRO_5045809776" evidence="2">
    <location>
        <begin position="33"/>
        <end position="154"/>
    </location>
</feature>
<organism evidence="3 4">
    <name type="scientific">Streptomyces xiangluensis</name>
    <dbReference type="NCBI Taxonomy" id="2665720"/>
    <lineage>
        <taxon>Bacteria</taxon>
        <taxon>Bacillati</taxon>
        <taxon>Actinomycetota</taxon>
        <taxon>Actinomycetes</taxon>
        <taxon>Kitasatosporales</taxon>
        <taxon>Streptomycetaceae</taxon>
        <taxon>Streptomyces</taxon>
    </lineage>
</organism>
<dbReference type="PROSITE" id="PS51318">
    <property type="entry name" value="TAT"/>
    <property type="match status" value="1"/>
</dbReference>
<feature type="compositionally biased region" description="Low complexity" evidence="1">
    <location>
        <begin position="81"/>
        <end position="101"/>
    </location>
</feature>
<name>A0ABV8YPY2_9ACTN</name>
<dbReference type="Proteomes" id="UP001596012">
    <property type="component" value="Unassembled WGS sequence"/>
</dbReference>
<keyword evidence="4" id="KW-1185">Reference proteome</keyword>
<sequence length="154" mass="14498">MSLPLTRRIARTALLVAAGAAAGVGAAGSASAAPQLPAAPDLGGMSALDNTGTTVDGATQTTTDLASDAGKNKAVKQAVPAASKTGGKAVKTTGKAVKQTAPVAQRAAGDVTGSASDVAGDTAKSGGAPLPTDGLTKGGLPGTDTLPAKTLPLG</sequence>
<keyword evidence="2" id="KW-0732">Signal</keyword>